<evidence type="ECO:0000313" key="1">
    <source>
        <dbReference type="EMBL" id="CUQ78057.1"/>
    </source>
</evidence>
<accession>A0A174YWX4</accession>
<organism evidence="1 2">
    <name type="scientific">Lachnospira eligens</name>
    <dbReference type="NCBI Taxonomy" id="39485"/>
    <lineage>
        <taxon>Bacteria</taxon>
        <taxon>Bacillati</taxon>
        <taxon>Bacillota</taxon>
        <taxon>Clostridia</taxon>
        <taxon>Lachnospirales</taxon>
        <taxon>Lachnospiraceae</taxon>
        <taxon>Lachnospira</taxon>
    </lineage>
</organism>
<dbReference type="Proteomes" id="UP000095621">
    <property type="component" value="Unassembled WGS sequence"/>
</dbReference>
<dbReference type="RefSeq" id="WP_055215857.1">
    <property type="nucleotide sequence ID" value="NZ_CZBU01000004.1"/>
</dbReference>
<proteinExistence type="predicted"/>
<dbReference type="AlphaFoldDB" id="A0A174YWX4"/>
<protein>
    <submittedName>
        <fullName evidence="1">Uncharacterized protein</fullName>
    </submittedName>
</protein>
<name>A0A174YWX4_9FIRM</name>
<evidence type="ECO:0000313" key="2">
    <source>
        <dbReference type="Proteomes" id="UP000095621"/>
    </source>
</evidence>
<gene>
    <name evidence="1" type="ORF">ERS852490_01876</name>
</gene>
<reference evidence="1 2" key="1">
    <citation type="submission" date="2015-09" db="EMBL/GenBank/DDBJ databases">
        <authorList>
            <consortium name="Pathogen Informatics"/>
        </authorList>
    </citation>
    <scope>NUCLEOTIDE SEQUENCE [LARGE SCALE GENOMIC DNA]</scope>
    <source>
        <strain evidence="1 2">2789STDY5834875</strain>
    </source>
</reference>
<sequence>MKLKKAAIWGIAVVLLAGGIAAGAVVLNGRPETKDNLINMAKIIKPRGDKTHVIVKVSQNIGTEDYTEPYEDDKDYSNDTVSIACWGDSMMEGFGSDDAYILTKAGRVDISYYTAPYTLGKLTGLNTFNFGVSGETSAEIARRAGGLKMHTDRNLNLNKNTYEDVCLMDDKGNPVYMYDFSGYGIEYNDYPDTVYIDGVLCQIDKKRDIEDYWEDMEDDDYNIEDYMVSIRICDDTGLEQPDYMFIPQGTAVITKAAYDHKDDILVLEMGSNGGWDDYDELISQYQAVIDYTGSENYIIVGDTDDPGTSLADNSQSYLEDGDDYVGADDTAWEAALREAFGEHFFNTRVYMIQNGLDDCGLKKEKIDELYGAFGYISVKLRSDWTHFNAYGYYSKGVGIYKKGVELGYWE</sequence>
<dbReference type="Gene3D" id="3.40.50.1110">
    <property type="entry name" value="SGNH hydrolase"/>
    <property type="match status" value="1"/>
</dbReference>
<dbReference type="SUPFAM" id="SSF52266">
    <property type="entry name" value="SGNH hydrolase"/>
    <property type="match status" value="1"/>
</dbReference>
<dbReference type="InterPro" id="IPR036514">
    <property type="entry name" value="SGNH_hydro_sf"/>
</dbReference>
<dbReference type="EMBL" id="CZBU01000004">
    <property type="protein sequence ID" value="CUQ78057.1"/>
    <property type="molecule type" value="Genomic_DNA"/>
</dbReference>